<dbReference type="InterPro" id="IPR037883">
    <property type="entry name" value="Knr4/Smi1-like_sf"/>
</dbReference>
<gene>
    <name evidence="2" type="ORF">OOJ09_01785</name>
</gene>
<dbReference type="SUPFAM" id="SSF160631">
    <property type="entry name" value="SMI1/KNR4-like"/>
    <property type="match status" value="1"/>
</dbReference>
<comment type="caution">
    <text evidence="2">The sequence shown here is derived from an EMBL/GenBank/DDBJ whole genome shotgun (WGS) entry which is preliminary data.</text>
</comment>
<dbReference type="RefSeq" id="WP_269903544.1">
    <property type="nucleotide sequence ID" value="NZ_JAPFQA010000001.1"/>
</dbReference>
<accession>A0ABT4QMV7</accession>
<evidence type="ECO:0000313" key="2">
    <source>
        <dbReference type="EMBL" id="MCZ8542894.1"/>
    </source>
</evidence>
<sequence length="135" mass="14627">MLEGGEWHKVESASLAAIEQLKAVAPVPLPQSYLSFLLFSNGGEGPLPVQPFWLCLYPAEEVMQIEQSGTFREFFPKLFVIGGNGGGEAVALDLRGTEPYPLVAFDMIDINLSESVQTIAASFDAALELIGHDEQ</sequence>
<proteinExistence type="predicted"/>
<name>A0ABT4QMV7_9HYPH</name>
<organism evidence="2 3">
    <name type="scientific">Mesorhizobium qingshengii</name>
    <dbReference type="NCBI Taxonomy" id="1165689"/>
    <lineage>
        <taxon>Bacteria</taxon>
        <taxon>Pseudomonadati</taxon>
        <taxon>Pseudomonadota</taxon>
        <taxon>Alphaproteobacteria</taxon>
        <taxon>Hyphomicrobiales</taxon>
        <taxon>Phyllobacteriaceae</taxon>
        <taxon>Mesorhizobium</taxon>
    </lineage>
</organism>
<dbReference type="EMBL" id="JAPFQA010000001">
    <property type="protein sequence ID" value="MCZ8542894.1"/>
    <property type="molecule type" value="Genomic_DNA"/>
</dbReference>
<keyword evidence="3" id="KW-1185">Reference proteome</keyword>
<feature type="domain" description="Knr4/Smi1-like" evidence="1">
    <location>
        <begin position="13"/>
        <end position="127"/>
    </location>
</feature>
<protein>
    <submittedName>
        <fullName evidence="2">SMI1/KNR4 family protein</fullName>
    </submittedName>
</protein>
<reference evidence="2" key="1">
    <citation type="submission" date="2022-11" db="EMBL/GenBank/DDBJ databases">
        <authorList>
            <person name="Coimbra C."/>
        </authorList>
    </citation>
    <scope>NUCLEOTIDE SEQUENCE</scope>
    <source>
        <strain evidence="2">Jales19</strain>
    </source>
</reference>
<evidence type="ECO:0000259" key="1">
    <source>
        <dbReference type="Pfam" id="PF09346"/>
    </source>
</evidence>
<dbReference type="Pfam" id="PF09346">
    <property type="entry name" value="SMI1_KNR4"/>
    <property type="match status" value="1"/>
</dbReference>
<dbReference type="Proteomes" id="UP001152178">
    <property type="component" value="Unassembled WGS sequence"/>
</dbReference>
<dbReference type="Gene3D" id="3.40.1580.10">
    <property type="entry name" value="SMI1/KNR4-like"/>
    <property type="match status" value="1"/>
</dbReference>
<dbReference type="InterPro" id="IPR018958">
    <property type="entry name" value="Knr4/Smi1-like_dom"/>
</dbReference>
<evidence type="ECO:0000313" key="3">
    <source>
        <dbReference type="Proteomes" id="UP001152178"/>
    </source>
</evidence>